<evidence type="ECO:0000256" key="3">
    <source>
        <dbReference type="ARBA" id="ARBA00004763"/>
    </source>
</evidence>
<sequence length="310" mass="34014">MKMDMTLQQMMFRCRDFTLDFSQRPHIMSVLNLTPDSFSDGGKFYRNEQIDFDAVCEVALQMERDGADILDIGGESTRPGAVPVSADEEKRRILPAIERISKKVRIPISVDTTKASVAEAALRAGASIVNDISGFRFDKDMPSVCARFGAAAIVMHLPQRPEHLQWSYHDQTRYTHLVEEVRAALSESVRLGEQAGISSIAIDVGFGFGKSVQGNFELLGRLAEFRSLGRPILVGLSRKSFIGKVVSKTADAVPPSERLFGTIAANTIALMNGANILRVHDTKAAFDAVQIFLATQRAVSLTESTSYVSN</sequence>
<accession>A0A395LWK2</accession>
<dbReference type="InterPro" id="IPR000489">
    <property type="entry name" value="Pterin-binding_dom"/>
</dbReference>
<reference evidence="10 11" key="1">
    <citation type="journal article" date="2011" name="ISME J.">
        <title>Community ecology of hot spring cyanobacterial mats: predominant populations and their functional potential.</title>
        <authorList>
            <person name="Klatt C.G."/>
            <person name="Wood J.M."/>
            <person name="Rusch D.B."/>
            <person name="Bateson M.M."/>
            <person name="Hamamura N."/>
            <person name="Heidelberg J.F."/>
            <person name="Grossman A.R."/>
            <person name="Bhaya D."/>
            <person name="Cohan F.M."/>
            <person name="Kuhl M."/>
            <person name="Bryant D.A."/>
            <person name="Ward D.M."/>
        </authorList>
    </citation>
    <scope>NUCLEOTIDE SEQUENCE [LARGE SCALE GENOMIC DNA]</scope>
    <source>
        <strain evidence="10">OS</strain>
    </source>
</reference>
<dbReference type="GO" id="GO:0046872">
    <property type="term" value="F:metal ion binding"/>
    <property type="evidence" value="ECO:0007669"/>
    <property type="project" value="UniProtKB-KW"/>
</dbReference>
<dbReference type="EMBL" id="PHFL01000071">
    <property type="protein sequence ID" value="RFM22951.1"/>
    <property type="molecule type" value="Genomic_DNA"/>
</dbReference>
<dbReference type="PANTHER" id="PTHR20941:SF1">
    <property type="entry name" value="FOLIC ACID SYNTHESIS PROTEIN FOL1"/>
    <property type="match status" value="1"/>
</dbReference>
<evidence type="ECO:0000256" key="2">
    <source>
        <dbReference type="ARBA" id="ARBA00001946"/>
    </source>
</evidence>
<dbReference type="InterPro" id="IPR011005">
    <property type="entry name" value="Dihydropteroate_synth-like_sf"/>
</dbReference>
<keyword evidence="6" id="KW-0479">Metal-binding</keyword>
<dbReference type="PANTHER" id="PTHR20941">
    <property type="entry name" value="FOLATE SYNTHESIS PROTEINS"/>
    <property type="match status" value="1"/>
</dbReference>
<dbReference type="PROSITE" id="PS50972">
    <property type="entry name" value="PTERIN_BINDING"/>
    <property type="match status" value="1"/>
</dbReference>
<evidence type="ECO:0000256" key="4">
    <source>
        <dbReference type="ARBA" id="ARBA00012458"/>
    </source>
</evidence>
<evidence type="ECO:0000256" key="5">
    <source>
        <dbReference type="ARBA" id="ARBA00022679"/>
    </source>
</evidence>
<evidence type="ECO:0000256" key="7">
    <source>
        <dbReference type="ARBA" id="ARBA00022842"/>
    </source>
</evidence>
<feature type="domain" description="Pterin-binding" evidence="9">
    <location>
        <begin position="25"/>
        <end position="290"/>
    </location>
</feature>
<comment type="caution">
    <text evidence="10">The sequence shown here is derived from an EMBL/GenBank/DDBJ whole genome shotgun (WGS) entry which is preliminary data.</text>
</comment>
<dbReference type="PROSITE" id="PS00793">
    <property type="entry name" value="DHPS_2"/>
    <property type="match status" value="1"/>
</dbReference>
<dbReference type="CDD" id="cd00739">
    <property type="entry name" value="DHPS"/>
    <property type="match status" value="1"/>
</dbReference>
<evidence type="ECO:0000256" key="8">
    <source>
        <dbReference type="ARBA" id="ARBA00022909"/>
    </source>
</evidence>
<evidence type="ECO:0000313" key="10">
    <source>
        <dbReference type="EMBL" id="RFM22951.1"/>
    </source>
</evidence>
<dbReference type="InterPro" id="IPR045031">
    <property type="entry name" value="DHP_synth-like"/>
</dbReference>
<dbReference type="GO" id="GO:0046654">
    <property type="term" value="P:tetrahydrofolate biosynthetic process"/>
    <property type="evidence" value="ECO:0007669"/>
    <property type="project" value="TreeGrafter"/>
</dbReference>
<comment type="catalytic activity">
    <reaction evidence="1">
        <text>(7,8-dihydropterin-6-yl)methyl diphosphate + 4-aminobenzoate = 7,8-dihydropteroate + diphosphate</text>
        <dbReference type="Rhea" id="RHEA:19949"/>
        <dbReference type="ChEBI" id="CHEBI:17836"/>
        <dbReference type="ChEBI" id="CHEBI:17839"/>
        <dbReference type="ChEBI" id="CHEBI:33019"/>
        <dbReference type="ChEBI" id="CHEBI:72950"/>
        <dbReference type="EC" id="2.5.1.15"/>
    </reaction>
</comment>
<dbReference type="InterPro" id="IPR006390">
    <property type="entry name" value="DHP_synth_dom"/>
</dbReference>
<dbReference type="Pfam" id="PF00809">
    <property type="entry name" value="Pterin_bind"/>
    <property type="match status" value="1"/>
</dbReference>
<keyword evidence="7" id="KW-0460">Magnesium</keyword>
<evidence type="ECO:0000256" key="1">
    <source>
        <dbReference type="ARBA" id="ARBA00000012"/>
    </source>
</evidence>
<dbReference type="GO" id="GO:0004156">
    <property type="term" value="F:dihydropteroate synthase activity"/>
    <property type="evidence" value="ECO:0007669"/>
    <property type="project" value="UniProtKB-EC"/>
</dbReference>
<dbReference type="AlphaFoldDB" id="A0A395LWK2"/>
<dbReference type="GO" id="GO:0046656">
    <property type="term" value="P:folic acid biosynthetic process"/>
    <property type="evidence" value="ECO:0007669"/>
    <property type="project" value="UniProtKB-KW"/>
</dbReference>
<comment type="cofactor">
    <cofactor evidence="2">
        <name>Mg(2+)</name>
        <dbReference type="ChEBI" id="CHEBI:18420"/>
    </cofactor>
</comment>
<dbReference type="SUPFAM" id="SSF51717">
    <property type="entry name" value="Dihydropteroate synthetase-like"/>
    <property type="match status" value="1"/>
</dbReference>
<gene>
    <name evidence="10" type="primary">folP</name>
    <name evidence="10" type="ORF">D0433_12960</name>
</gene>
<protein>
    <recommendedName>
        <fullName evidence="4">dihydropteroate synthase</fullName>
        <ecNumber evidence="4">2.5.1.15</ecNumber>
    </recommendedName>
</protein>
<evidence type="ECO:0000313" key="11">
    <source>
        <dbReference type="Proteomes" id="UP000266389"/>
    </source>
</evidence>
<name>A0A395LWK2_9BACT</name>
<dbReference type="GO" id="GO:0005829">
    <property type="term" value="C:cytosol"/>
    <property type="evidence" value="ECO:0007669"/>
    <property type="project" value="TreeGrafter"/>
</dbReference>
<evidence type="ECO:0000259" key="9">
    <source>
        <dbReference type="PROSITE" id="PS50972"/>
    </source>
</evidence>
<dbReference type="Gene3D" id="3.20.20.20">
    <property type="entry name" value="Dihydropteroate synthase-like"/>
    <property type="match status" value="1"/>
</dbReference>
<organism evidence="10 11">
    <name type="scientific">Candidatus Thermochlorobacter aerophilus</name>
    <dbReference type="NCBI Taxonomy" id="1868324"/>
    <lineage>
        <taxon>Bacteria</taxon>
        <taxon>Pseudomonadati</taxon>
        <taxon>Chlorobiota</taxon>
        <taxon>Chlorobiia</taxon>
        <taxon>Chlorobiales</taxon>
        <taxon>Candidatus Thermochlorobacteriaceae</taxon>
        <taxon>Candidatus Thermochlorobacter</taxon>
    </lineage>
</organism>
<keyword evidence="8" id="KW-0289">Folate biosynthesis</keyword>
<evidence type="ECO:0000256" key="6">
    <source>
        <dbReference type="ARBA" id="ARBA00022723"/>
    </source>
</evidence>
<dbReference type="EC" id="2.5.1.15" evidence="4"/>
<dbReference type="Proteomes" id="UP000266389">
    <property type="component" value="Unassembled WGS sequence"/>
</dbReference>
<keyword evidence="5 10" id="KW-0808">Transferase</keyword>
<dbReference type="NCBIfam" id="TIGR01496">
    <property type="entry name" value="DHPS"/>
    <property type="match status" value="1"/>
</dbReference>
<proteinExistence type="predicted"/>
<comment type="pathway">
    <text evidence="3">Cofactor biosynthesis; tetrahydrofolate biosynthesis; 7,8-dihydrofolate from 2-amino-4-hydroxy-6-hydroxymethyl-7,8-dihydropteridine diphosphate and 4-aminobenzoate: step 1/2.</text>
</comment>